<dbReference type="Proteomes" id="UP001190700">
    <property type="component" value="Unassembled WGS sequence"/>
</dbReference>
<keyword evidence="4" id="KW-1185">Reference proteome</keyword>
<comment type="caution">
    <text evidence="3">The sequence shown here is derived from an EMBL/GenBank/DDBJ whole genome shotgun (WGS) entry which is preliminary data.</text>
</comment>
<proteinExistence type="predicted"/>
<feature type="transmembrane region" description="Helical" evidence="2">
    <location>
        <begin position="38"/>
        <end position="59"/>
    </location>
</feature>
<protein>
    <recommendedName>
        <fullName evidence="5">Transmembrane protein</fullName>
    </recommendedName>
</protein>
<evidence type="ECO:0000256" key="1">
    <source>
        <dbReference type="SAM" id="MobiDB-lite"/>
    </source>
</evidence>
<evidence type="ECO:0000256" key="2">
    <source>
        <dbReference type="SAM" id="Phobius"/>
    </source>
</evidence>
<name>A0AAE0GZ11_9CHLO</name>
<sequence length="180" mass="20283">MHKGAPIQCEDTFRKSGAHFAVSFGAERRRKHSQYDHLFVFVVIFVTTTTCVVLLNTGAGTQVEKSSDVFPTRVDEDTNEKSIQNAAKQLVRKSRGKGREEQNLPPQKVGDMEVRADARADARNSARYRMRSANKAAVERGKVLNNFIREERDRAILPTVRHQTIPGTRRPPNKSRRGGP</sequence>
<feature type="region of interest" description="Disordered" evidence="1">
    <location>
        <begin position="88"/>
        <end position="108"/>
    </location>
</feature>
<accession>A0AAE0GZ11</accession>
<keyword evidence="2" id="KW-1133">Transmembrane helix</keyword>
<keyword evidence="2" id="KW-0472">Membrane</keyword>
<reference evidence="3 4" key="1">
    <citation type="journal article" date="2015" name="Genome Biol. Evol.">
        <title>Comparative Genomics of a Bacterivorous Green Alga Reveals Evolutionary Causalities and Consequences of Phago-Mixotrophic Mode of Nutrition.</title>
        <authorList>
            <person name="Burns J.A."/>
            <person name="Paasch A."/>
            <person name="Narechania A."/>
            <person name="Kim E."/>
        </authorList>
    </citation>
    <scope>NUCLEOTIDE SEQUENCE [LARGE SCALE GENOMIC DNA]</scope>
    <source>
        <strain evidence="3 4">PLY_AMNH</strain>
    </source>
</reference>
<dbReference type="AlphaFoldDB" id="A0AAE0GZ11"/>
<feature type="compositionally biased region" description="Basic residues" evidence="1">
    <location>
        <begin position="171"/>
        <end position="180"/>
    </location>
</feature>
<dbReference type="EMBL" id="LGRX02001050">
    <property type="protein sequence ID" value="KAK3286990.1"/>
    <property type="molecule type" value="Genomic_DNA"/>
</dbReference>
<evidence type="ECO:0008006" key="5">
    <source>
        <dbReference type="Google" id="ProtNLM"/>
    </source>
</evidence>
<feature type="region of interest" description="Disordered" evidence="1">
    <location>
        <begin position="158"/>
        <end position="180"/>
    </location>
</feature>
<evidence type="ECO:0000313" key="3">
    <source>
        <dbReference type="EMBL" id="KAK3286990.1"/>
    </source>
</evidence>
<organism evidence="3 4">
    <name type="scientific">Cymbomonas tetramitiformis</name>
    <dbReference type="NCBI Taxonomy" id="36881"/>
    <lineage>
        <taxon>Eukaryota</taxon>
        <taxon>Viridiplantae</taxon>
        <taxon>Chlorophyta</taxon>
        <taxon>Pyramimonadophyceae</taxon>
        <taxon>Pyramimonadales</taxon>
        <taxon>Pyramimonadaceae</taxon>
        <taxon>Cymbomonas</taxon>
    </lineage>
</organism>
<evidence type="ECO:0000313" key="4">
    <source>
        <dbReference type="Proteomes" id="UP001190700"/>
    </source>
</evidence>
<gene>
    <name evidence="3" type="ORF">CYMTET_5482</name>
</gene>
<keyword evidence="2" id="KW-0812">Transmembrane</keyword>